<dbReference type="PROSITE" id="PS50110">
    <property type="entry name" value="RESPONSE_REGULATORY"/>
    <property type="match status" value="1"/>
</dbReference>
<organism evidence="4 5">
    <name type="scientific">Thiorhodococcus minor</name>
    <dbReference type="NCBI Taxonomy" id="57489"/>
    <lineage>
        <taxon>Bacteria</taxon>
        <taxon>Pseudomonadati</taxon>
        <taxon>Pseudomonadota</taxon>
        <taxon>Gammaproteobacteria</taxon>
        <taxon>Chromatiales</taxon>
        <taxon>Chromatiaceae</taxon>
        <taxon>Thiorhodococcus</taxon>
    </lineage>
</organism>
<dbReference type="PANTHER" id="PTHR43228">
    <property type="entry name" value="TWO-COMPONENT RESPONSE REGULATOR"/>
    <property type="match status" value="1"/>
</dbReference>
<dbReference type="InterPro" id="IPR052048">
    <property type="entry name" value="ST_Response_Regulator"/>
</dbReference>
<dbReference type="SUPFAM" id="SSF52172">
    <property type="entry name" value="CheY-like"/>
    <property type="match status" value="1"/>
</dbReference>
<keyword evidence="5" id="KW-1185">Reference proteome</keyword>
<dbReference type="GO" id="GO:0000160">
    <property type="term" value="P:phosphorelay signal transduction system"/>
    <property type="evidence" value="ECO:0007669"/>
    <property type="project" value="InterPro"/>
</dbReference>
<name>A0A6M0K600_9GAMM</name>
<dbReference type="InterPro" id="IPR001789">
    <property type="entry name" value="Sig_transdc_resp-reg_receiver"/>
</dbReference>
<dbReference type="InterPro" id="IPR011006">
    <property type="entry name" value="CheY-like_superfamily"/>
</dbReference>
<dbReference type="Gene3D" id="3.40.50.2300">
    <property type="match status" value="1"/>
</dbReference>
<dbReference type="PANTHER" id="PTHR43228:SF1">
    <property type="entry name" value="TWO-COMPONENT RESPONSE REGULATOR ARR22"/>
    <property type="match status" value="1"/>
</dbReference>
<evidence type="ECO:0000256" key="2">
    <source>
        <dbReference type="SAM" id="MobiDB-lite"/>
    </source>
</evidence>
<evidence type="ECO:0000313" key="5">
    <source>
        <dbReference type="Proteomes" id="UP000483379"/>
    </source>
</evidence>
<protein>
    <submittedName>
        <fullName evidence="4">Response regulator</fullName>
    </submittedName>
</protein>
<feature type="region of interest" description="Disordered" evidence="2">
    <location>
        <begin position="98"/>
        <end position="130"/>
    </location>
</feature>
<dbReference type="Pfam" id="PF00072">
    <property type="entry name" value="Response_reg"/>
    <property type="match status" value="1"/>
</dbReference>
<evidence type="ECO:0000256" key="1">
    <source>
        <dbReference type="PROSITE-ProRule" id="PRU00169"/>
    </source>
</evidence>
<feature type="domain" description="Response regulatory" evidence="3">
    <location>
        <begin position="1"/>
        <end position="95"/>
    </location>
</feature>
<proteinExistence type="predicted"/>
<evidence type="ECO:0000313" key="4">
    <source>
        <dbReference type="EMBL" id="NEV65160.1"/>
    </source>
</evidence>
<dbReference type="AlphaFoldDB" id="A0A6M0K600"/>
<feature type="modified residue" description="4-aspartylphosphate" evidence="1">
    <location>
        <position position="30"/>
    </location>
</feature>
<comment type="caution">
    <text evidence="4">The sequence shown here is derived from an EMBL/GenBank/DDBJ whole genome shotgun (WGS) entry which is preliminary data.</text>
</comment>
<accession>A0A6M0K600</accession>
<feature type="compositionally biased region" description="Low complexity" evidence="2">
    <location>
        <begin position="103"/>
        <end position="130"/>
    </location>
</feature>
<sequence>MQDFIRARPGTGSEAVAAYPEKRPDVVRMDITMPDTDGIEATRRIMALDAGAPILMVTSYGQEQMVLNAIDAGAKGYVLKPIREEKLRDVIDKAVAKYRSRSRTASSKASSMSFPSPSTSATSRPTRSST</sequence>
<evidence type="ECO:0000259" key="3">
    <source>
        <dbReference type="PROSITE" id="PS50110"/>
    </source>
</evidence>
<keyword evidence="1" id="KW-0597">Phosphoprotein</keyword>
<reference evidence="4 5" key="1">
    <citation type="submission" date="2020-02" db="EMBL/GenBank/DDBJ databases">
        <title>Genome sequences of Thiorhodococcus mannitoliphagus and Thiorhodococcus minor, purple sulfur photosynthetic bacteria in the gammaproteobacterial family, Chromatiaceae.</title>
        <authorList>
            <person name="Aviles F.A."/>
            <person name="Meyer T.E."/>
            <person name="Kyndt J.A."/>
        </authorList>
    </citation>
    <scope>NUCLEOTIDE SEQUENCE [LARGE SCALE GENOMIC DNA]</scope>
    <source>
        <strain evidence="4 5">DSM 11518</strain>
    </source>
</reference>
<dbReference type="SMART" id="SM00448">
    <property type="entry name" value="REC"/>
    <property type="match status" value="1"/>
</dbReference>
<dbReference type="EMBL" id="JAAIJQ010000162">
    <property type="protein sequence ID" value="NEV65160.1"/>
    <property type="molecule type" value="Genomic_DNA"/>
</dbReference>
<dbReference type="Proteomes" id="UP000483379">
    <property type="component" value="Unassembled WGS sequence"/>
</dbReference>
<gene>
    <name evidence="4" type="ORF">G3446_25540</name>
</gene>